<organism evidence="5 6">
    <name type="scientific">Drosophila gunungcola</name>
    <name type="common">fruit fly</name>
    <dbReference type="NCBI Taxonomy" id="103775"/>
    <lineage>
        <taxon>Eukaryota</taxon>
        <taxon>Metazoa</taxon>
        <taxon>Ecdysozoa</taxon>
        <taxon>Arthropoda</taxon>
        <taxon>Hexapoda</taxon>
        <taxon>Insecta</taxon>
        <taxon>Pterygota</taxon>
        <taxon>Neoptera</taxon>
        <taxon>Endopterygota</taxon>
        <taxon>Diptera</taxon>
        <taxon>Brachycera</taxon>
        <taxon>Muscomorpha</taxon>
        <taxon>Ephydroidea</taxon>
        <taxon>Drosophilidae</taxon>
        <taxon>Drosophila</taxon>
        <taxon>Sophophora</taxon>
    </lineage>
</organism>
<feature type="compositionally biased region" description="Gly residues" evidence="4">
    <location>
        <begin position="267"/>
        <end position="288"/>
    </location>
</feature>
<feature type="region of interest" description="Disordered" evidence="4">
    <location>
        <begin position="50"/>
        <end position="76"/>
    </location>
</feature>
<dbReference type="GO" id="GO:0031533">
    <property type="term" value="C:mRNA capping enzyme complex"/>
    <property type="evidence" value="ECO:0007669"/>
    <property type="project" value="InterPro"/>
</dbReference>
<feature type="compositionally biased region" description="Low complexity" evidence="4">
    <location>
        <begin position="67"/>
        <end position="76"/>
    </location>
</feature>
<dbReference type="PANTHER" id="PTHR48168">
    <property type="entry name" value="RNA GUANINE-7 METHYLTRANSFERASE-ACTIVATING SUBUNIT-LIKE (PSEUDOGENE)-RELATED"/>
    <property type="match status" value="1"/>
</dbReference>
<gene>
    <name evidence="5" type="ORF">M5D96_008011</name>
</gene>
<name>A0A9P9YLQ3_9MUSC</name>
<evidence type="ECO:0000256" key="1">
    <source>
        <dbReference type="ARBA" id="ARBA00004123"/>
    </source>
</evidence>
<feature type="region of interest" description="Disordered" evidence="4">
    <location>
        <begin position="261"/>
        <end position="370"/>
    </location>
</feature>
<evidence type="ECO:0000313" key="6">
    <source>
        <dbReference type="Proteomes" id="UP001059596"/>
    </source>
</evidence>
<dbReference type="Pfam" id="PF15320">
    <property type="entry name" value="RAM"/>
    <property type="match status" value="1"/>
</dbReference>
<dbReference type="Proteomes" id="UP001059596">
    <property type="component" value="Unassembled WGS sequence"/>
</dbReference>
<dbReference type="EMBL" id="JAMKOV010000006">
    <property type="protein sequence ID" value="KAI8039288.1"/>
    <property type="molecule type" value="Genomic_DNA"/>
</dbReference>
<evidence type="ECO:0000256" key="4">
    <source>
        <dbReference type="SAM" id="MobiDB-lite"/>
    </source>
</evidence>
<reference evidence="5" key="1">
    <citation type="journal article" date="2023" name="Genome Biol. Evol.">
        <title>Long-read-based Genome Assembly of Drosophila gunungcola Reveals Fewer Chemosensory Genes in Flower-breeding Species.</title>
        <authorList>
            <person name="Negi A."/>
            <person name="Liao B.Y."/>
            <person name="Yeh S.D."/>
        </authorList>
    </citation>
    <scope>NUCLEOTIDE SEQUENCE</scope>
    <source>
        <strain evidence="5">Sukarami</strain>
    </source>
</reference>
<feature type="compositionally biased region" description="Basic and acidic residues" evidence="4">
    <location>
        <begin position="300"/>
        <end position="327"/>
    </location>
</feature>
<sequence>ELNRERIAPKFIGSLLHEQGQGAETIKTLPTGVTLKHVATFEALITECSNGNNNNNNTTPLAGEADPGSPSSKSSFSQGFNSPAFIFGFLNRLRRSEHVRRVFLWASPQHLQHPHAAYILAGCEYLAELVLRLETDKQLSLISRKPGGGVSNRRFACQPSPEVEQQTPEPASSTFKIELDEDEVVARNALTLPYERTSEPSEGNIIYTPDADDDFDEEDPDEDLLLDVNFLESCEQEFAGRFTDDDPEFMAHCSKPLPEPPIVENWMGGGGGGGSGGGFAGGGGGGGHHPYNRYNGHRRGGGDRDNRRHNRYDPRERRDRDRYEGGRESGPGFGGQKRSHDHNPRSDPPNNEPPMKVRRDYGNFVPASKD</sequence>
<keyword evidence="6" id="KW-1185">Reference proteome</keyword>
<comment type="subcellular location">
    <subcellularLocation>
        <location evidence="1">Nucleus</location>
    </subcellularLocation>
</comment>
<proteinExistence type="inferred from homology"/>
<dbReference type="InterPro" id="IPR028271">
    <property type="entry name" value="RAMAC"/>
</dbReference>
<comment type="similarity">
    <text evidence="3">Belongs to the RAM family.</text>
</comment>
<comment type="caution">
    <text evidence="5">The sequence shown here is derived from an EMBL/GenBank/DDBJ whole genome shotgun (WGS) entry which is preliminary data.</text>
</comment>
<evidence type="ECO:0000256" key="2">
    <source>
        <dbReference type="ARBA" id="ARBA00023242"/>
    </source>
</evidence>
<keyword evidence="2" id="KW-0539">Nucleus</keyword>
<evidence type="ECO:0000313" key="5">
    <source>
        <dbReference type="EMBL" id="KAI8039288.1"/>
    </source>
</evidence>
<accession>A0A9P9YLQ3</accession>
<dbReference type="GO" id="GO:0106005">
    <property type="term" value="P:RNA 5'-cap (guanine-N7)-methylation"/>
    <property type="evidence" value="ECO:0007669"/>
    <property type="project" value="InterPro"/>
</dbReference>
<evidence type="ECO:0000256" key="3">
    <source>
        <dbReference type="ARBA" id="ARBA00034716"/>
    </source>
</evidence>
<protein>
    <submittedName>
        <fullName evidence="5">Uncharacterized protein</fullName>
    </submittedName>
</protein>
<dbReference type="PANTHER" id="PTHR48168:SF1">
    <property type="entry name" value="RNA GUANINE-N7 METHYLTRANSFERASE ACTIVATING SUBUNIT-RELATED"/>
    <property type="match status" value="1"/>
</dbReference>
<dbReference type="AlphaFoldDB" id="A0A9P9YLQ3"/>
<feature type="non-terminal residue" evidence="5">
    <location>
        <position position="1"/>
    </location>
</feature>
<dbReference type="GO" id="GO:0003723">
    <property type="term" value="F:RNA binding"/>
    <property type="evidence" value="ECO:0007669"/>
    <property type="project" value="InterPro"/>
</dbReference>